<dbReference type="Pfam" id="PF00027">
    <property type="entry name" value="cNMP_binding"/>
    <property type="match status" value="2"/>
</dbReference>
<feature type="domain" description="Cyclic nucleotide-binding" evidence="9">
    <location>
        <begin position="170"/>
        <end position="290"/>
    </location>
</feature>
<dbReference type="InterPro" id="IPR050503">
    <property type="entry name" value="cAMP-dep_PK_reg_su-like"/>
</dbReference>
<feature type="region of interest" description="Disordered" evidence="8">
    <location>
        <begin position="1"/>
        <end position="34"/>
    </location>
</feature>
<dbReference type="FunCoup" id="A0A1V9XHS9">
    <property type="interactions" value="1122"/>
</dbReference>
<dbReference type="SUPFAM" id="SSF51206">
    <property type="entry name" value="cAMP-binding domain-like"/>
    <property type="match status" value="2"/>
</dbReference>
<keyword evidence="6 7" id="KW-0114">cAMP</keyword>
<dbReference type="PROSITE" id="PS50042">
    <property type="entry name" value="CNMP_BINDING_3"/>
    <property type="match status" value="2"/>
</dbReference>
<dbReference type="PIRSF" id="PIRSF000548">
    <property type="entry name" value="PK_regulatory"/>
    <property type="match status" value="1"/>
</dbReference>
<dbReference type="InterPro" id="IPR012198">
    <property type="entry name" value="cAMP_dep_PK_reg_su"/>
</dbReference>
<keyword evidence="5 7" id="KW-0547">Nucleotide-binding</keyword>
<feature type="domain" description="Cyclic nucleotide-binding" evidence="9">
    <location>
        <begin position="52"/>
        <end position="167"/>
    </location>
</feature>
<dbReference type="FunFam" id="2.60.120.10:FF:000108">
    <property type="entry name" value="cAMP-dependent protein kinase type II regulatory subunit"/>
    <property type="match status" value="1"/>
</dbReference>
<keyword evidence="3 7" id="KW-0116">cAMP-binding</keyword>
<dbReference type="GO" id="GO:0034236">
    <property type="term" value="F:protein kinase A catalytic subunit binding"/>
    <property type="evidence" value="ECO:0007669"/>
    <property type="project" value="TreeGrafter"/>
</dbReference>
<dbReference type="SMART" id="SM00100">
    <property type="entry name" value="cNMP"/>
    <property type="match status" value="2"/>
</dbReference>
<evidence type="ECO:0000259" key="9">
    <source>
        <dbReference type="PROSITE" id="PS50042"/>
    </source>
</evidence>
<dbReference type="PRINTS" id="PR00103">
    <property type="entry name" value="CAMPKINASE"/>
</dbReference>
<evidence type="ECO:0000256" key="8">
    <source>
        <dbReference type="SAM" id="MobiDB-lite"/>
    </source>
</evidence>
<evidence type="ECO:0000256" key="1">
    <source>
        <dbReference type="ARBA" id="ARBA00005753"/>
    </source>
</evidence>
<dbReference type="EMBL" id="MNPL01010779">
    <property type="protein sequence ID" value="OQR72938.1"/>
    <property type="molecule type" value="Genomic_DNA"/>
</dbReference>
<dbReference type="PANTHER" id="PTHR11635">
    <property type="entry name" value="CAMP-DEPENDENT PROTEIN KINASE REGULATORY CHAIN"/>
    <property type="match status" value="1"/>
</dbReference>
<dbReference type="GO" id="GO:0016301">
    <property type="term" value="F:kinase activity"/>
    <property type="evidence" value="ECO:0007669"/>
    <property type="project" value="UniProtKB-KW"/>
</dbReference>
<evidence type="ECO:0000256" key="5">
    <source>
        <dbReference type="ARBA" id="ARBA00022741"/>
    </source>
</evidence>
<gene>
    <name evidence="10" type="ORF">BIW11_10060</name>
</gene>
<evidence type="ECO:0000256" key="3">
    <source>
        <dbReference type="ARBA" id="ARBA00022566"/>
    </source>
</evidence>
<comment type="similarity">
    <text evidence="1">Belongs to the cAMP-dependent kinase regulatory chain family.</text>
</comment>
<dbReference type="STRING" id="418985.A0A1V9XHS9"/>
<dbReference type="PANTHER" id="PTHR11635:SF152">
    <property type="entry name" value="CAMP-DEPENDENT PROTEIN KINASE TYPE I REGULATORY SUBUNIT-RELATED"/>
    <property type="match status" value="1"/>
</dbReference>
<keyword evidence="4" id="KW-0677">Repeat</keyword>
<dbReference type="InterPro" id="IPR000595">
    <property type="entry name" value="cNMP-bd_dom"/>
</dbReference>
<dbReference type="InterPro" id="IPR018488">
    <property type="entry name" value="cNMP-bd_CS"/>
</dbReference>
<dbReference type="GO" id="GO:0005952">
    <property type="term" value="C:cAMP-dependent protein kinase complex"/>
    <property type="evidence" value="ECO:0007669"/>
    <property type="project" value="InterPro"/>
</dbReference>
<protein>
    <submittedName>
        <fullName evidence="10">cAMP-dependent protein kinase type II regulatory subunit isoform X2</fullName>
    </submittedName>
</protein>
<evidence type="ECO:0000313" key="11">
    <source>
        <dbReference type="Proteomes" id="UP000192247"/>
    </source>
</evidence>
<dbReference type="GO" id="GO:0030552">
    <property type="term" value="F:cAMP binding"/>
    <property type="evidence" value="ECO:0007669"/>
    <property type="project" value="UniProtKB-KW"/>
</dbReference>
<dbReference type="PROSITE" id="PS00888">
    <property type="entry name" value="CNMP_BINDING_1"/>
    <property type="match status" value="2"/>
</dbReference>
<feature type="binding site" evidence="7">
    <location>
        <position position="117"/>
    </location>
    <ligand>
        <name>3',5'-cyclic AMP</name>
        <dbReference type="ChEBI" id="CHEBI:58165"/>
        <label>1</label>
    </ligand>
</feature>
<dbReference type="GO" id="GO:0005829">
    <property type="term" value="C:cytosol"/>
    <property type="evidence" value="ECO:0007669"/>
    <property type="project" value="TreeGrafter"/>
</dbReference>
<dbReference type="InterPro" id="IPR014710">
    <property type="entry name" value="RmlC-like_jellyroll"/>
</dbReference>
<accession>A0A1V9XHS9</accession>
<keyword evidence="2" id="KW-0597">Phosphoprotein</keyword>
<keyword evidence="10" id="KW-0808">Transferase</keyword>
<evidence type="ECO:0000313" key="10">
    <source>
        <dbReference type="EMBL" id="OQR72938.1"/>
    </source>
</evidence>
<dbReference type="CDD" id="cd00038">
    <property type="entry name" value="CAP_ED"/>
    <property type="match status" value="2"/>
</dbReference>
<sequence length="305" mass="33990">MEPVPTDTRGRRKAVCGESYDPATDKEAIPEAPPKSAELRENLLRIASENVVFMGLDDRQMKEVVDHLAERIVKAGEVIVKQGDPGDYFYIIDSGKFEVTVNGATVNSYDGKGSFGELALYYDQPRVATVTAATDGKMWQIDRAMFRRLVLRKAHELRQEYDELISSVPILESLSPNERLVLCDALIPRLYKNGDIIIKQGEAADGMYFLEQGEVTVTVKAKDGKEEQVSTLSRGSYFGELSLLSKQPRAATVIAKGSVRTAFLHVATFERLLGKCVDVMRRNIPHYEAQIIKIFGSKESVEGLR</sequence>
<dbReference type="PROSITE" id="PS00889">
    <property type="entry name" value="CNMP_BINDING_2"/>
    <property type="match status" value="1"/>
</dbReference>
<feature type="binding site" evidence="7">
    <location>
        <position position="249"/>
    </location>
    <ligand>
        <name>3',5'-cyclic AMP</name>
        <dbReference type="ChEBI" id="CHEBI:58165"/>
        <label>2</label>
    </ligand>
</feature>
<evidence type="ECO:0000256" key="7">
    <source>
        <dbReference type="PIRSR" id="PIRSR000548-1"/>
    </source>
</evidence>
<proteinExistence type="inferred from homology"/>
<comment type="caution">
    <text evidence="10">The sequence shown here is derived from an EMBL/GenBank/DDBJ whole genome shotgun (WGS) entry which is preliminary data.</text>
</comment>
<dbReference type="Gene3D" id="2.60.120.10">
    <property type="entry name" value="Jelly Rolls"/>
    <property type="match status" value="2"/>
</dbReference>
<organism evidence="10 11">
    <name type="scientific">Tropilaelaps mercedesae</name>
    <dbReference type="NCBI Taxonomy" id="418985"/>
    <lineage>
        <taxon>Eukaryota</taxon>
        <taxon>Metazoa</taxon>
        <taxon>Ecdysozoa</taxon>
        <taxon>Arthropoda</taxon>
        <taxon>Chelicerata</taxon>
        <taxon>Arachnida</taxon>
        <taxon>Acari</taxon>
        <taxon>Parasitiformes</taxon>
        <taxon>Mesostigmata</taxon>
        <taxon>Gamasina</taxon>
        <taxon>Dermanyssoidea</taxon>
        <taxon>Laelapidae</taxon>
        <taxon>Tropilaelaps</taxon>
    </lineage>
</organism>
<dbReference type="OrthoDB" id="417078at2759"/>
<dbReference type="InterPro" id="IPR018490">
    <property type="entry name" value="cNMP-bd_dom_sf"/>
</dbReference>
<reference evidence="10 11" key="1">
    <citation type="journal article" date="2017" name="Gigascience">
        <title>Draft genome of the honey bee ectoparasitic mite, Tropilaelaps mercedesae, is shaped by the parasitic life history.</title>
        <authorList>
            <person name="Dong X."/>
            <person name="Armstrong S.D."/>
            <person name="Xia D."/>
            <person name="Makepeace B.L."/>
            <person name="Darby A.C."/>
            <person name="Kadowaki T."/>
        </authorList>
    </citation>
    <scope>NUCLEOTIDE SEQUENCE [LARGE SCALE GENOMIC DNA]</scope>
    <source>
        <strain evidence="10">Wuxi-XJTLU</strain>
    </source>
</reference>
<feature type="binding site" evidence="7">
    <location>
        <position position="126"/>
    </location>
    <ligand>
        <name>3',5'-cyclic AMP</name>
        <dbReference type="ChEBI" id="CHEBI:58165"/>
        <label>1</label>
    </ligand>
</feature>
<feature type="binding site" evidence="7">
    <location>
        <position position="240"/>
    </location>
    <ligand>
        <name>3',5'-cyclic AMP</name>
        <dbReference type="ChEBI" id="CHEBI:58165"/>
        <label>2</label>
    </ligand>
</feature>
<dbReference type="Proteomes" id="UP000192247">
    <property type="component" value="Unassembled WGS sequence"/>
</dbReference>
<dbReference type="GO" id="GO:0004862">
    <property type="term" value="F:cAMP-dependent protein kinase inhibitor activity"/>
    <property type="evidence" value="ECO:0007669"/>
    <property type="project" value="TreeGrafter"/>
</dbReference>
<evidence type="ECO:0000256" key="6">
    <source>
        <dbReference type="ARBA" id="ARBA00023149"/>
    </source>
</evidence>
<dbReference type="AlphaFoldDB" id="A0A1V9XHS9"/>
<evidence type="ECO:0000256" key="4">
    <source>
        <dbReference type="ARBA" id="ARBA00022737"/>
    </source>
</evidence>
<keyword evidence="10" id="KW-0418">Kinase</keyword>
<keyword evidence="11" id="KW-1185">Reference proteome</keyword>
<dbReference type="InParanoid" id="A0A1V9XHS9"/>
<name>A0A1V9XHS9_9ACAR</name>
<evidence type="ECO:0000256" key="2">
    <source>
        <dbReference type="ARBA" id="ARBA00022553"/>
    </source>
</evidence>